<protein>
    <submittedName>
        <fullName evidence="2">Uncharacterized protein</fullName>
    </submittedName>
</protein>
<organism evidence="2 3">
    <name type="scientific">Halocaridina rubra</name>
    <name type="common">Hawaiian red shrimp</name>
    <dbReference type="NCBI Taxonomy" id="373956"/>
    <lineage>
        <taxon>Eukaryota</taxon>
        <taxon>Metazoa</taxon>
        <taxon>Ecdysozoa</taxon>
        <taxon>Arthropoda</taxon>
        <taxon>Crustacea</taxon>
        <taxon>Multicrustacea</taxon>
        <taxon>Malacostraca</taxon>
        <taxon>Eumalacostraca</taxon>
        <taxon>Eucarida</taxon>
        <taxon>Decapoda</taxon>
        <taxon>Pleocyemata</taxon>
        <taxon>Caridea</taxon>
        <taxon>Atyoidea</taxon>
        <taxon>Atyidae</taxon>
        <taxon>Halocaridina</taxon>
    </lineage>
</organism>
<feature type="signal peptide" evidence="1">
    <location>
        <begin position="1"/>
        <end position="19"/>
    </location>
</feature>
<accession>A0AAN8WV61</accession>
<keyword evidence="1" id="KW-0732">Signal</keyword>
<proteinExistence type="predicted"/>
<dbReference type="Proteomes" id="UP001381693">
    <property type="component" value="Unassembled WGS sequence"/>
</dbReference>
<feature type="chain" id="PRO_5043028119" evidence="1">
    <location>
        <begin position="20"/>
        <end position="69"/>
    </location>
</feature>
<dbReference type="AlphaFoldDB" id="A0AAN8WV61"/>
<keyword evidence="3" id="KW-1185">Reference proteome</keyword>
<gene>
    <name evidence="2" type="ORF">SK128_017488</name>
</gene>
<reference evidence="2 3" key="1">
    <citation type="submission" date="2023-11" db="EMBL/GenBank/DDBJ databases">
        <title>Halocaridina rubra genome assembly.</title>
        <authorList>
            <person name="Smith C."/>
        </authorList>
    </citation>
    <scope>NUCLEOTIDE SEQUENCE [LARGE SCALE GENOMIC DNA]</scope>
    <source>
        <strain evidence="2">EP-1</strain>
        <tissue evidence="2">Whole</tissue>
    </source>
</reference>
<evidence type="ECO:0000313" key="2">
    <source>
        <dbReference type="EMBL" id="KAK7071627.1"/>
    </source>
</evidence>
<evidence type="ECO:0000256" key="1">
    <source>
        <dbReference type="SAM" id="SignalP"/>
    </source>
</evidence>
<dbReference type="EMBL" id="JAXCGZ010014147">
    <property type="protein sequence ID" value="KAK7071627.1"/>
    <property type="molecule type" value="Genomic_DNA"/>
</dbReference>
<sequence>MFPRCTLFILLSSDFAVNGAEVKVIGDVEGSLKTSIPLRGHWLLLYCSNSCCQVLRASGINITLGKGGE</sequence>
<evidence type="ECO:0000313" key="3">
    <source>
        <dbReference type="Proteomes" id="UP001381693"/>
    </source>
</evidence>
<comment type="caution">
    <text evidence="2">The sequence shown here is derived from an EMBL/GenBank/DDBJ whole genome shotgun (WGS) entry which is preliminary data.</text>
</comment>
<name>A0AAN8WV61_HALRR</name>